<evidence type="ECO:0000313" key="3">
    <source>
        <dbReference type="Proteomes" id="UP000595140"/>
    </source>
</evidence>
<dbReference type="PANTHER" id="PTHR48475:SF2">
    <property type="entry name" value="RIBONUCLEASE H"/>
    <property type="match status" value="1"/>
</dbReference>
<dbReference type="EMBL" id="OOIL02002458">
    <property type="protein sequence ID" value="VFQ82883.1"/>
    <property type="molecule type" value="Genomic_DNA"/>
</dbReference>
<dbReference type="InterPro" id="IPR036397">
    <property type="entry name" value="RNaseH_sf"/>
</dbReference>
<keyword evidence="3" id="KW-1185">Reference proteome</keyword>
<dbReference type="OrthoDB" id="1934939at2759"/>
<sequence length="585" mass="65581">MKVVGSNVHFKKLEAKCYSPAFYEAYLEMIAAQELYEFLHMEIRFKYEEEVLEIYTNRKVTTVQSKKNPQRSIQVIESTVGGTEVKISQKKLKKKLHLPNSGIDIGKLSSKNLDWNTIEISGQISSGPAKKADLKNDYKLILELVIACLECGSGGHADDITQERAFIINALITKTKVNWAKHFFNSVSKHLGKPKQKYLCQGLYLGHILESMGIASEGKKYDARYWLYYLSTKCENIASSTAEDEGSSDNVLIKTNEDLLLEHLTTSPPSEFEVDDDYTAVYTPMFFNSAGNQIENQAENITAEAQANLEAEAEDFQVFPESSLTIETVLDETILEGDEEVCVKANLVPFWSPQQIITDNGTQFEAKGFNEFLQSWGIKHNYAAVRTTPRKATGETLFALTYGFEARALAETSLLSYRVETFDAQENEENLMAKLHLIDERRERAYIQAKSYHRQVKSYHDKKVRPRVFRMGDWVLRKREVSRPTDGGKFAKNFEGPYIIKEVLADGTYKLRTPAGGDVPRKKGRGHSLCEPQSASPLDEDADLGAAGATGAARATPGRLEALRGDEGPAEGYWEEPNSAPVTEA</sequence>
<dbReference type="GO" id="GO:0003676">
    <property type="term" value="F:nucleic acid binding"/>
    <property type="evidence" value="ECO:0007669"/>
    <property type="project" value="InterPro"/>
</dbReference>
<evidence type="ECO:0008006" key="4">
    <source>
        <dbReference type="Google" id="ProtNLM"/>
    </source>
</evidence>
<dbReference type="InterPro" id="IPR012337">
    <property type="entry name" value="RNaseH-like_sf"/>
</dbReference>
<proteinExistence type="predicted"/>
<dbReference type="Proteomes" id="UP000595140">
    <property type="component" value="Unassembled WGS sequence"/>
</dbReference>
<dbReference type="SUPFAM" id="SSF53098">
    <property type="entry name" value="Ribonuclease H-like"/>
    <property type="match status" value="1"/>
</dbReference>
<reference evidence="2 3" key="1">
    <citation type="submission" date="2018-04" db="EMBL/GenBank/DDBJ databases">
        <authorList>
            <person name="Vogel A."/>
        </authorList>
    </citation>
    <scope>NUCLEOTIDE SEQUENCE [LARGE SCALE GENOMIC DNA]</scope>
</reference>
<dbReference type="Gene3D" id="3.30.420.10">
    <property type="entry name" value="Ribonuclease H-like superfamily/Ribonuclease H"/>
    <property type="match status" value="1"/>
</dbReference>
<gene>
    <name evidence="2" type="ORF">CCAM_LOCUS24659</name>
</gene>
<evidence type="ECO:0000313" key="2">
    <source>
        <dbReference type="EMBL" id="VFQ82883.1"/>
    </source>
</evidence>
<protein>
    <recommendedName>
        <fullName evidence="4">Integrase catalytic domain-containing protein</fullName>
    </recommendedName>
</protein>
<feature type="region of interest" description="Disordered" evidence="1">
    <location>
        <begin position="512"/>
        <end position="585"/>
    </location>
</feature>
<feature type="compositionally biased region" description="Low complexity" evidence="1">
    <location>
        <begin position="544"/>
        <end position="560"/>
    </location>
</feature>
<organism evidence="2 3">
    <name type="scientific">Cuscuta campestris</name>
    <dbReference type="NCBI Taxonomy" id="132261"/>
    <lineage>
        <taxon>Eukaryota</taxon>
        <taxon>Viridiplantae</taxon>
        <taxon>Streptophyta</taxon>
        <taxon>Embryophyta</taxon>
        <taxon>Tracheophyta</taxon>
        <taxon>Spermatophyta</taxon>
        <taxon>Magnoliopsida</taxon>
        <taxon>eudicotyledons</taxon>
        <taxon>Gunneridae</taxon>
        <taxon>Pentapetalae</taxon>
        <taxon>asterids</taxon>
        <taxon>lamiids</taxon>
        <taxon>Solanales</taxon>
        <taxon>Convolvulaceae</taxon>
        <taxon>Cuscuteae</taxon>
        <taxon>Cuscuta</taxon>
        <taxon>Cuscuta subgen. Grammica</taxon>
        <taxon>Cuscuta sect. Cleistogrammica</taxon>
    </lineage>
</organism>
<evidence type="ECO:0000256" key="1">
    <source>
        <dbReference type="SAM" id="MobiDB-lite"/>
    </source>
</evidence>
<dbReference type="AlphaFoldDB" id="A0A484M294"/>
<accession>A0A484M294</accession>
<name>A0A484M294_9ASTE</name>
<dbReference type="PANTHER" id="PTHR48475">
    <property type="entry name" value="RIBONUCLEASE H"/>
    <property type="match status" value="1"/>
</dbReference>